<comment type="caution">
    <text evidence="3">The sequence shown here is derived from an EMBL/GenBank/DDBJ whole genome shotgun (WGS) entry which is preliminary data.</text>
</comment>
<dbReference type="Proteomes" id="UP000620550">
    <property type="component" value="Unassembled WGS sequence"/>
</dbReference>
<evidence type="ECO:0000256" key="2">
    <source>
        <dbReference type="ARBA" id="ARBA00023219"/>
    </source>
</evidence>
<gene>
    <name evidence="3" type="ORF">GCM10017764_17510</name>
</gene>
<sequence length="173" mass="18884">MALTDKQQRFVDEYMVDLNATQAAIRAGYSPDTARQMASENLSKPDIQEAIQIKKQKISEATGITAERVLAEYAKIAFSDVRNVLTVDGGLKDASEWGDDAAGAVAAVKSFEVTSSDGEKLGTNREVKMYDKLRALEAIGKHIGLFEKDNKQKQAEVINHINLGSGVKPPEDE</sequence>
<keyword evidence="2" id="KW-0231">Viral genome packaging</keyword>
<dbReference type="RefSeq" id="WP_189626284.1">
    <property type="nucleotide sequence ID" value="NZ_BNAF01000006.1"/>
</dbReference>
<evidence type="ECO:0000313" key="3">
    <source>
        <dbReference type="EMBL" id="GHE34826.1"/>
    </source>
</evidence>
<dbReference type="PANTHER" id="PTHR41328">
    <property type="entry name" value="TERMINASE SMALL SUBUNIT-RELATED"/>
    <property type="match status" value="1"/>
</dbReference>
<evidence type="ECO:0000256" key="1">
    <source>
        <dbReference type="ARBA" id="ARBA00022612"/>
    </source>
</evidence>
<keyword evidence="1" id="KW-1188">Viral release from host cell</keyword>
<evidence type="ECO:0000313" key="4">
    <source>
        <dbReference type="Proteomes" id="UP000620550"/>
    </source>
</evidence>
<proteinExistence type="predicted"/>
<keyword evidence="4" id="KW-1185">Reference proteome</keyword>
<reference evidence="4" key="1">
    <citation type="journal article" date="2019" name="Int. J. Syst. Evol. Microbiol.">
        <title>The Global Catalogue of Microorganisms (GCM) 10K type strain sequencing project: providing services to taxonomists for standard genome sequencing and annotation.</title>
        <authorList>
            <consortium name="The Broad Institute Genomics Platform"/>
            <consortium name="The Broad Institute Genome Sequencing Center for Infectious Disease"/>
            <person name="Wu L."/>
            <person name="Ma J."/>
        </authorList>
    </citation>
    <scope>NUCLEOTIDE SEQUENCE [LARGE SCALE GENOMIC DNA]</scope>
    <source>
        <strain evidence="4">CGMCC 1.12966</strain>
    </source>
</reference>
<accession>A0ABQ3HU51</accession>
<dbReference type="InterPro" id="IPR038713">
    <property type="entry name" value="Terminase_Gp1_N_sf"/>
</dbReference>
<dbReference type="PANTHER" id="PTHR41328:SF2">
    <property type="entry name" value="TERMINASE SMALL SUBUNIT"/>
    <property type="match status" value="1"/>
</dbReference>
<dbReference type="Gene3D" id="1.10.10.1400">
    <property type="entry name" value="Terminase, small subunit, N-terminal DNA-binding domain, HTH motif"/>
    <property type="match status" value="1"/>
</dbReference>
<dbReference type="InterPro" id="IPR005335">
    <property type="entry name" value="Terminase_ssu"/>
</dbReference>
<protein>
    <submittedName>
        <fullName evidence="3">Terminase</fullName>
    </submittedName>
</protein>
<dbReference type="Pfam" id="PF03592">
    <property type="entry name" value="Terminase_2"/>
    <property type="match status" value="1"/>
</dbReference>
<dbReference type="EMBL" id="BNAF01000006">
    <property type="protein sequence ID" value="GHE34826.1"/>
    <property type="molecule type" value="Genomic_DNA"/>
</dbReference>
<dbReference type="InterPro" id="IPR052404">
    <property type="entry name" value="SPP1-like_terminase"/>
</dbReference>
<name>A0ABQ3HU51_9SPHI</name>
<organism evidence="3 4">
    <name type="scientific">Sphingobacterium griseoflavum</name>
    <dbReference type="NCBI Taxonomy" id="1474952"/>
    <lineage>
        <taxon>Bacteria</taxon>
        <taxon>Pseudomonadati</taxon>
        <taxon>Bacteroidota</taxon>
        <taxon>Sphingobacteriia</taxon>
        <taxon>Sphingobacteriales</taxon>
        <taxon>Sphingobacteriaceae</taxon>
        <taxon>Sphingobacterium</taxon>
    </lineage>
</organism>